<name>A0A6B2H1U5_9BACT</name>
<evidence type="ECO:0000313" key="1">
    <source>
        <dbReference type="EMBL" id="NDK57075.1"/>
    </source>
</evidence>
<gene>
    <name evidence="1" type="ORF">GWO68_14205</name>
</gene>
<accession>A0A6B2H1U5</accession>
<evidence type="ECO:0000313" key="2">
    <source>
        <dbReference type="Proteomes" id="UP000478546"/>
    </source>
</evidence>
<dbReference type="Proteomes" id="UP000478546">
    <property type="component" value="Unassembled WGS sequence"/>
</dbReference>
<dbReference type="AlphaFoldDB" id="A0A6B2H1U5"/>
<protein>
    <submittedName>
        <fullName evidence="1">Uncharacterized protein</fullName>
    </submittedName>
</protein>
<dbReference type="RefSeq" id="WP_162347134.1">
    <property type="nucleotide sequence ID" value="NZ_JAAEAA010000019.1"/>
</dbReference>
<organism evidence="1 2">
    <name type="scientific">Pontibacter fetidus</name>
    <dbReference type="NCBI Taxonomy" id="2700082"/>
    <lineage>
        <taxon>Bacteria</taxon>
        <taxon>Pseudomonadati</taxon>
        <taxon>Bacteroidota</taxon>
        <taxon>Cytophagia</taxon>
        <taxon>Cytophagales</taxon>
        <taxon>Hymenobacteraceae</taxon>
        <taxon>Pontibacter</taxon>
    </lineage>
</organism>
<comment type="caution">
    <text evidence="1">The sequence shown here is derived from an EMBL/GenBank/DDBJ whole genome shotgun (WGS) entry which is preliminary data.</text>
</comment>
<sequence>MKRLKRIRKYHRLSKRNKEFLYEDSWHHNEFLYMDSFSQNETGIENLIVWTGPNPNGFRIKVSNIPNRISSNYFFVMTLPDYQVIGQINEEFITPIIINQIKKWCDINMKEIIKYSKGLTTTSKFLMKLKQV</sequence>
<reference evidence="1 2" key="1">
    <citation type="submission" date="2020-01" db="EMBL/GenBank/DDBJ databases">
        <authorList>
            <person name="Kim M.K."/>
        </authorList>
    </citation>
    <scope>NUCLEOTIDE SEQUENCE [LARGE SCALE GENOMIC DNA]</scope>
    <source>
        <strain evidence="1 2">BT213</strain>
    </source>
</reference>
<dbReference type="EMBL" id="JAAEAA010000019">
    <property type="protein sequence ID" value="NDK57075.1"/>
    <property type="molecule type" value="Genomic_DNA"/>
</dbReference>
<keyword evidence="2" id="KW-1185">Reference proteome</keyword>
<proteinExistence type="predicted"/>